<accession>A0A9W9TPC7</accession>
<dbReference type="PANTHER" id="PTHR28110:SF1">
    <property type="entry name" value="TRANSMEMBRANE PROTEIN"/>
    <property type="match status" value="1"/>
</dbReference>
<protein>
    <recommendedName>
        <fullName evidence="3">DUF218 domain-containing protein</fullName>
    </recommendedName>
</protein>
<name>A0A9W9TPC7_PENCI</name>
<reference evidence="1" key="1">
    <citation type="submission" date="2022-11" db="EMBL/GenBank/DDBJ databases">
        <authorList>
            <person name="Petersen C."/>
        </authorList>
    </citation>
    <scope>NUCLEOTIDE SEQUENCE</scope>
    <source>
        <strain evidence="1">IBT 23319</strain>
    </source>
</reference>
<evidence type="ECO:0008006" key="3">
    <source>
        <dbReference type="Google" id="ProtNLM"/>
    </source>
</evidence>
<evidence type="ECO:0000313" key="2">
    <source>
        <dbReference type="Proteomes" id="UP001147733"/>
    </source>
</evidence>
<dbReference type="GO" id="GO:0005737">
    <property type="term" value="C:cytoplasm"/>
    <property type="evidence" value="ECO:0007669"/>
    <property type="project" value="TreeGrafter"/>
</dbReference>
<reference evidence="1" key="2">
    <citation type="journal article" date="2023" name="IMA Fungus">
        <title>Comparative genomic study of the Penicillium genus elucidates a diverse pangenome and 15 lateral gene transfer events.</title>
        <authorList>
            <person name="Petersen C."/>
            <person name="Sorensen T."/>
            <person name="Nielsen M.R."/>
            <person name="Sondergaard T.E."/>
            <person name="Sorensen J.L."/>
            <person name="Fitzpatrick D.A."/>
            <person name="Frisvad J.C."/>
            <person name="Nielsen K.L."/>
        </authorList>
    </citation>
    <scope>NUCLEOTIDE SEQUENCE</scope>
    <source>
        <strain evidence="1">IBT 23319</strain>
    </source>
</reference>
<dbReference type="Proteomes" id="UP001147733">
    <property type="component" value="Unassembled WGS sequence"/>
</dbReference>
<comment type="caution">
    <text evidence="1">The sequence shown here is derived from an EMBL/GenBank/DDBJ whole genome shotgun (WGS) entry which is preliminary data.</text>
</comment>
<sequence length="262" mass="29492">MQPDHLIVVCCHAIYTGGSQSGFSENEWIIEPFQKGETPTFISHAKAGIQALVKDPKGLLIFSGGPTKKPRTKVSEGGSYHNLCKDNDFFGYPIDTSKVITEIHATDSYQNILFSLIEFRLHVGVWPRRITVVTHEFKRRRFMNYHFPALGLLPPSTNSETGSPNVNLIGINPPEEVTPLESIIQGEMSMGIGLWKQDPYGVGEELAGKRNKRGWIPGMEENIFLNKGLEHAVEQLVCWNGEGKYAFPHIHELPWFYGNKEQ</sequence>
<dbReference type="RefSeq" id="XP_056501521.1">
    <property type="nucleotide sequence ID" value="XM_056644707.1"/>
</dbReference>
<gene>
    <name evidence="1" type="ORF">N7469_005787</name>
</gene>
<dbReference type="InterPro" id="IPR055323">
    <property type="entry name" value="C57A10.07/YOR238W"/>
</dbReference>
<organism evidence="1 2">
    <name type="scientific">Penicillium citrinum</name>
    <dbReference type="NCBI Taxonomy" id="5077"/>
    <lineage>
        <taxon>Eukaryota</taxon>
        <taxon>Fungi</taxon>
        <taxon>Dikarya</taxon>
        <taxon>Ascomycota</taxon>
        <taxon>Pezizomycotina</taxon>
        <taxon>Eurotiomycetes</taxon>
        <taxon>Eurotiomycetidae</taxon>
        <taxon>Eurotiales</taxon>
        <taxon>Aspergillaceae</taxon>
        <taxon>Penicillium</taxon>
    </lineage>
</organism>
<keyword evidence="2" id="KW-1185">Reference proteome</keyword>
<dbReference type="EMBL" id="JAPQKT010000004">
    <property type="protein sequence ID" value="KAJ5234021.1"/>
    <property type="molecule type" value="Genomic_DNA"/>
</dbReference>
<dbReference type="AlphaFoldDB" id="A0A9W9TPC7"/>
<dbReference type="PANTHER" id="PTHR28110">
    <property type="entry name" value="TRANSMEMBRANE PROTEIN"/>
    <property type="match status" value="1"/>
</dbReference>
<proteinExistence type="predicted"/>
<evidence type="ECO:0000313" key="1">
    <source>
        <dbReference type="EMBL" id="KAJ5234021.1"/>
    </source>
</evidence>
<dbReference type="OrthoDB" id="4347at2759"/>
<dbReference type="GeneID" id="81383874"/>